<keyword evidence="1" id="KW-0472">Membrane</keyword>
<name>A0A846RYL3_9MICC</name>
<feature type="transmembrane region" description="Helical" evidence="1">
    <location>
        <begin position="120"/>
        <end position="144"/>
    </location>
</feature>
<keyword evidence="1" id="KW-0812">Transmembrane</keyword>
<feature type="transmembrane region" description="Helical" evidence="1">
    <location>
        <begin position="164"/>
        <end position="187"/>
    </location>
</feature>
<dbReference type="EMBL" id="JAATJL010000001">
    <property type="protein sequence ID" value="NJC23291.1"/>
    <property type="molecule type" value="Genomic_DNA"/>
</dbReference>
<sequence>MGTTMQRADRRTALGIAVVLGLAAAALSVAGALTAVAPGPLELDVPLDNLQTPALGEGIEGVQNAEYANTTLTLTDITSDERWLLGSASAFGFLAVIVALAMLAWLGWRIYRREPFTRRLPWLIGGTGIAVMVSGTVGSMLHMFGVHAVLERIQLLPARDDSAFFIMELDLLPFVVGIGAVLVAGAFEAGYRLRRDTDGLI</sequence>
<dbReference type="InterPro" id="IPR006311">
    <property type="entry name" value="TAT_signal"/>
</dbReference>
<evidence type="ECO:0000313" key="2">
    <source>
        <dbReference type="EMBL" id="NJC23291.1"/>
    </source>
</evidence>
<gene>
    <name evidence="2" type="ORF">BJ994_002367</name>
</gene>
<dbReference type="AlphaFoldDB" id="A0A846RYL3"/>
<organism evidence="2 3">
    <name type="scientific">Arthrobacter pigmenti</name>
    <dbReference type="NCBI Taxonomy" id="271432"/>
    <lineage>
        <taxon>Bacteria</taxon>
        <taxon>Bacillati</taxon>
        <taxon>Actinomycetota</taxon>
        <taxon>Actinomycetes</taxon>
        <taxon>Micrococcales</taxon>
        <taxon>Micrococcaceae</taxon>
        <taxon>Arthrobacter</taxon>
    </lineage>
</organism>
<proteinExistence type="predicted"/>
<dbReference type="PROSITE" id="PS51318">
    <property type="entry name" value="TAT"/>
    <property type="match status" value="1"/>
</dbReference>
<feature type="transmembrane region" description="Helical" evidence="1">
    <location>
        <begin position="83"/>
        <end position="108"/>
    </location>
</feature>
<keyword evidence="3" id="KW-1185">Reference proteome</keyword>
<dbReference type="RefSeq" id="WP_167994385.1">
    <property type="nucleotide sequence ID" value="NZ_JAATJL010000001.1"/>
</dbReference>
<evidence type="ECO:0000313" key="3">
    <source>
        <dbReference type="Proteomes" id="UP000547458"/>
    </source>
</evidence>
<reference evidence="2 3" key="1">
    <citation type="submission" date="2020-03" db="EMBL/GenBank/DDBJ databases">
        <title>Sequencing the genomes of 1000 actinobacteria strains.</title>
        <authorList>
            <person name="Klenk H.-P."/>
        </authorList>
    </citation>
    <scope>NUCLEOTIDE SEQUENCE [LARGE SCALE GENOMIC DNA]</scope>
    <source>
        <strain evidence="2 3">DSM 16403</strain>
    </source>
</reference>
<keyword evidence="1" id="KW-1133">Transmembrane helix</keyword>
<accession>A0A846RYL3</accession>
<comment type="caution">
    <text evidence="2">The sequence shown here is derived from an EMBL/GenBank/DDBJ whole genome shotgun (WGS) entry which is preliminary data.</text>
</comment>
<protein>
    <recommendedName>
        <fullName evidence="4">DUF2975 domain-containing protein</fullName>
    </recommendedName>
</protein>
<evidence type="ECO:0000256" key="1">
    <source>
        <dbReference type="SAM" id="Phobius"/>
    </source>
</evidence>
<dbReference type="Proteomes" id="UP000547458">
    <property type="component" value="Unassembled WGS sequence"/>
</dbReference>
<evidence type="ECO:0008006" key="4">
    <source>
        <dbReference type="Google" id="ProtNLM"/>
    </source>
</evidence>